<keyword evidence="5" id="KW-1185">Reference proteome</keyword>
<dbReference type="Pfam" id="PF22936">
    <property type="entry name" value="Pol_BBD"/>
    <property type="match status" value="1"/>
</dbReference>
<evidence type="ECO:0000256" key="1">
    <source>
        <dbReference type="PROSITE-ProRule" id="PRU00047"/>
    </source>
</evidence>
<dbReference type="InterPro" id="IPR001878">
    <property type="entry name" value="Znf_CCHC"/>
</dbReference>
<dbReference type="SMART" id="SM00343">
    <property type="entry name" value="ZnF_C2HC"/>
    <property type="match status" value="1"/>
</dbReference>
<evidence type="ECO:0000313" key="4">
    <source>
        <dbReference type="EMBL" id="KZR97473.1"/>
    </source>
</evidence>
<feature type="domain" description="CCHC-type" evidence="3">
    <location>
        <begin position="155"/>
        <end position="169"/>
    </location>
</feature>
<dbReference type="Pfam" id="PF14223">
    <property type="entry name" value="Retrotran_gag_2"/>
    <property type="match status" value="1"/>
</dbReference>
<dbReference type="PANTHER" id="PTHR47481">
    <property type="match status" value="1"/>
</dbReference>
<feature type="compositionally biased region" description="Basic and acidic residues" evidence="2">
    <location>
        <begin position="171"/>
        <end position="185"/>
    </location>
</feature>
<protein>
    <recommendedName>
        <fullName evidence="3">CCHC-type domain-containing protein</fullName>
    </recommendedName>
</protein>
<evidence type="ECO:0000313" key="5">
    <source>
        <dbReference type="Proteomes" id="UP000076858"/>
    </source>
</evidence>
<feature type="region of interest" description="Disordered" evidence="2">
    <location>
        <begin position="117"/>
        <end position="144"/>
    </location>
</feature>
<feature type="region of interest" description="Disordered" evidence="2">
    <location>
        <begin position="167"/>
        <end position="186"/>
    </location>
</feature>
<reference evidence="4 5" key="1">
    <citation type="submission" date="2016-03" db="EMBL/GenBank/DDBJ databases">
        <title>EvidentialGene: Evidence-directed Construction of Genes on Genomes.</title>
        <authorList>
            <person name="Gilbert D.G."/>
            <person name="Choi J.-H."/>
            <person name="Mockaitis K."/>
            <person name="Colbourne J."/>
            <person name="Pfrender M."/>
        </authorList>
    </citation>
    <scope>NUCLEOTIDE SEQUENCE [LARGE SCALE GENOMIC DNA]</scope>
    <source>
        <strain evidence="4 5">Xinb3</strain>
        <tissue evidence="4">Complete organism</tissue>
    </source>
</reference>
<dbReference type="Pfam" id="PF00098">
    <property type="entry name" value="zf-CCHC"/>
    <property type="match status" value="1"/>
</dbReference>
<dbReference type="OrthoDB" id="8011942at2759"/>
<keyword evidence="1" id="KW-0863">Zinc-finger</keyword>
<dbReference type="Gene3D" id="4.10.60.10">
    <property type="entry name" value="Zinc finger, CCHC-type"/>
    <property type="match status" value="1"/>
</dbReference>
<organism evidence="4 5">
    <name type="scientific">Daphnia magna</name>
    <dbReference type="NCBI Taxonomy" id="35525"/>
    <lineage>
        <taxon>Eukaryota</taxon>
        <taxon>Metazoa</taxon>
        <taxon>Ecdysozoa</taxon>
        <taxon>Arthropoda</taxon>
        <taxon>Crustacea</taxon>
        <taxon>Branchiopoda</taxon>
        <taxon>Diplostraca</taxon>
        <taxon>Cladocera</taxon>
        <taxon>Anomopoda</taxon>
        <taxon>Daphniidae</taxon>
        <taxon>Daphnia</taxon>
    </lineage>
</organism>
<evidence type="ECO:0000259" key="3">
    <source>
        <dbReference type="PROSITE" id="PS50158"/>
    </source>
</evidence>
<sequence>MIEHNVMSHIMRLTSMAEELRNLESPLTDQQLIMKILHSLPTSYRAFQSAWLSVPVLEQTIQNLTTRLIGEEALTKNINKGEMDPADVAFFAGQTPPALGVSDVAFHAPRDRGGGYSSFRKGSRGFRGRGGGPRGNRFDGSNSRNRAEYTSTIVCFSCNQVGHKSYNCPAKRNEERKQQRDEKVNKSRTSFGCVSSSLCIVARQPDFWYADSAASSHMTDKRSFFTTFKEIPPGVWKVNGIGG</sequence>
<dbReference type="InterPro" id="IPR054722">
    <property type="entry name" value="PolX-like_BBD"/>
</dbReference>
<proteinExistence type="predicted"/>
<dbReference type="Proteomes" id="UP000076858">
    <property type="component" value="Unassembled WGS sequence"/>
</dbReference>
<dbReference type="PANTHER" id="PTHR47481:SF7">
    <property type="entry name" value="CCHC-TYPE DOMAIN-CONTAINING PROTEIN"/>
    <property type="match status" value="1"/>
</dbReference>
<gene>
    <name evidence="4" type="ORF">APZ42_007631</name>
</gene>
<keyword evidence="1" id="KW-0862">Zinc</keyword>
<evidence type="ECO:0000256" key="2">
    <source>
        <dbReference type="SAM" id="MobiDB-lite"/>
    </source>
</evidence>
<dbReference type="PROSITE" id="PS50158">
    <property type="entry name" value="ZF_CCHC"/>
    <property type="match status" value="1"/>
</dbReference>
<name>A0A164F6H4_9CRUS</name>
<keyword evidence="1" id="KW-0479">Metal-binding</keyword>
<dbReference type="AlphaFoldDB" id="A0A164F6H4"/>
<dbReference type="GO" id="GO:0003676">
    <property type="term" value="F:nucleic acid binding"/>
    <property type="evidence" value="ECO:0007669"/>
    <property type="project" value="InterPro"/>
</dbReference>
<dbReference type="SUPFAM" id="SSF57756">
    <property type="entry name" value="Retrovirus zinc finger-like domains"/>
    <property type="match status" value="1"/>
</dbReference>
<comment type="caution">
    <text evidence="4">The sequence shown here is derived from an EMBL/GenBank/DDBJ whole genome shotgun (WGS) entry which is preliminary data.</text>
</comment>
<dbReference type="InterPro" id="IPR036875">
    <property type="entry name" value="Znf_CCHC_sf"/>
</dbReference>
<accession>A0A164F6H4</accession>
<dbReference type="GO" id="GO:0008270">
    <property type="term" value="F:zinc ion binding"/>
    <property type="evidence" value="ECO:0007669"/>
    <property type="project" value="UniProtKB-KW"/>
</dbReference>
<dbReference type="EMBL" id="LRGB01021276">
    <property type="protein sequence ID" value="KZR97473.1"/>
    <property type="molecule type" value="Genomic_DNA"/>
</dbReference>
<feature type="non-terminal residue" evidence="4">
    <location>
        <position position="243"/>
    </location>
</feature>